<dbReference type="SUPFAM" id="SSF55271">
    <property type="entry name" value="DNA repair protein MutS, domain I"/>
    <property type="match status" value="1"/>
</dbReference>
<evidence type="ECO:0000313" key="13">
    <source>
        <dbReference type="Proteomes" id="UP000777784"/>
    </source>
</evidence>
<dbReference type="GO" id="GO:0005524">
    <property type="term" value="F:ATP binding"/>
    <property type="evidence" value="ECO:0007669"/>
    <property type="project" value="UniProtKB-UniRule"/>
</dbReference>
<sequence length="934" mass="103162">MARRKELKKMGTTGSLTGTSTGASVDRSRATPMMAQYFEIKAQHPDAVLLYRMGDFYEMFYEDAVLASKILGLTLTSRDKGQENSIPLAGLPWHSADPYIARLLKAGHKIAICEQVSDPPLKSGLMDRRVIEVLTPGTALQDGLLESRSNNFVLAIRIAGEMIGFAVADISTGEFYAGDLPFSEAGAQFERFRPSEMIVGSDQVQDEAIKDLFRESSQPYITKLDPWQFEEARAANRLREHFGLSTLAGWDLEDLGPGLGAAAALLDYARDQKQSDLPHIRSIRRLRPGSTMVLDAITLRHLEILEPLLGTDRATTLLSVLDRTCTPMGARKLRSALRAPLMDLEAIRRRHTAIGLLIDHPTQLTRLRQALGRIRDIERILGKVTTDRATPRDLAALRDSLASLPALQKECLELTGGQSGPSRSGEMPVIPGADIDLLADIRDLLERSLSECPPATPNDLGIIRDGYDQELDAIRQGSISGREWIAALQEIERKQTGIPTLKVGFNKVFGYYLEVTHAQLSKVPDHYIRKQTLVNAERFLTPELKEKEEKVLGAEAAEKKRQREILSDLQSRTGGEASRILETASRIAELDLLAGWAETAQRGGYIRPEMSETTGIRISQGRHSVVESFVGAGQFVANDVHLNNGDRQVQILTGPNMAGKSTFLRQVGILCIMAQAGSWIPAEEATLGLVDRIFTRVGASDNIALGQSTFLVEMIETSRILHQATSRALVLLDEIGRGTSTYDGLSLAWAVAEELRRDPKRRPMVIFATHFHELTRLARQEKGFINLNVLVREWNDEVIFMRKVAEGAADRSYGIHVARLAGIPGPVLKRAEEILRNLEARGPRPVPDGGFLQPQLPLFSDHEVGELMWDEGGGEGSGRAGDPASVLNEEKMRPIIDEIRSIDLDGMSPREAWECLEDWRARIKASLDGSDEGS</sequence>
<feature type="region of interest" description="Disordered" evidence="10">
    <location>
        <begin position="1"/>
        <end position="25"/>
    </location>
</feature>
<proteinExistence type="inferred from homology"/>
<dbReference type="SUPFAM" id="SSF52540">
    <property type="entry name" value="P-loop containing nucleoside triphosphate hydrolases"/>
    <property type="match status" value="1"/>
</dbReference>
<keyword evidence="2 7" id="KW-0547">Nucleotide-binding</keyword>
<dbReference type="Pfam" id="PF05190">
    <property type="entry name" value="MutS_IV"/>
    <property type="match status" value="1"/>
</dbReference>
<evidence type="ECO:0000256" key="8">
    <source>
        <dbReference type="NCBIfam" id="TIGR01070"/>
    </source>
</evidence>
<dbReference type="Proteomes" id="UP000777784">
    <property type="component" value="Unassembled WGS sequence"/>
</dbReference>
<dbReference type="InterPro" id="IPR007696">
    <property type="entry name" value="DNA_mismatch_repair_MutS_core"/>
</dbReference>
<keyword evidence="5 7" id="KW-0238">DNA-binding</keyword>
<reference evidence="12" key="1">
    <citation type="submission" date="2021-05" db="EMBL/GenBank/DDBJ databases">
        <title>Energy efficiency and biological interactions define the core microbiome of deep oligotrophic groundwater.</title>
        <authorList>
            <person name="Mehrshad M."/>
            <person name="Lopez-Fernandez M."/>
            <person name="Bell E."/>
            <person name="Bernier-Latmani R."/>
            <person name="Bertilsson S."/>
            <person name="Dopson M."/>
        </authorList>
    </citation>
    <scope>NUCLEOTIDE SEQUENCE</scope>
    <source>
        <strain evidence="12">Modern_marine.mb.64</strain>
    </source>
</reference>
<dbReference type="Gene3D" id="1.10.1420.10">
    <property type="match status" value="2"/>
</dbReference>
<dbReference type="Gene3D" id="3.40.50.300">
    <property type="entry name" value="P-loop containing nucleotide triphosphate hydrolases"/>
    <property type="match status" value="1"/>
</dbReference>
<evidence type="ECO:0000256" key="2">
    <source>
        <dbReference type="ARBA" id="ARBA00022741"/>
    </source>
</evidence>
<feature type="domain" description="DNA mismatch repair proteins mutS family" evidence="11">
    <location>
        <begin position="728"/>
        <end position="744"/>
    </location>
</feature>
<dbReference type="EMBL" id="JAHJDP010000048">
    <property type="protein sequence ID" value="MBU2691227.1"/>
    <property type="molecule type" value="Genomic_DNA"/>
</dbReference>
<dbReference type="SMART" id="SM00533">
    <property type="entry name" value="MUTSd"/>
    <property type="match status" value="1"/>
</dbReference>
<organism evidence="12 13">
    <name type="scientific">Eiseniibacteriota bacterium</name>
    <dbReference type="NCBI Taxonomy" id="2212470"/>
    <lineage>
        <taxon>Bacteria</taxon>
        <taxon>Candidatus Eiseniibacteriota</taxon>
    </lineage>
</organism>
<dbReference type="SUPFAM" id="SSF53150">
    <property type="entry name" value="DNA repair protein MutS, domain II"/>
    <property type="match status" value="1"/>
</dbReference>
<dbReference type="InterPro" id="IPR017261">
    <property type="entry name" value="DNA_mismatch_repair_MutS/MSH"/>
</dbReference>
<accession>A0A948RY49</accession>
<dbReference type="GO" id="GO:0030983">
    <property type="term" value="F:mismatched DNA binding"/>
    <property type="evidence" value="ECO:0007669"/>
    <property type="project" value="InterPro"/>
</dbReference>
<keyword evidence="6 7" id="KW-0234">DNA repair</keyword>
<dbReference type="Pfam" id="PF05188">
    <property type="entry name" value="MutS_II"/>
    <property type="match status" value="1"/>
</dbReference>
<evidence type="ECO:0000256" key="5">
    <source>
        <dbReference type="ARBA" id="ARBA00023125"/>
    </source>
</evidence>
<dbReference type="GO" id="GO:0140664">
    <property type="term" value="F:ATP-dependent DNA damage sensor activity"/>
    <property type="evidence" value="ECO:0007669"/>
    <property type="project" value="InterPro"/>
</dbReference>
<dbReference type="InterPro" id="IPR036187">
    <property type="entry name" value="DNA_mismatch_repair_MutS_sf"/>
</dbReference>
<keyword evidence="3 7" id="KW-0227">DNA damage</keyword>
<comment type="similarity">
    <text evidence="1 7 9">Belongs to the DNA mismatch repair MutS family.</text>
</comment>
<evidence type="ECO:0000256" key="7">
    <source>
        <dbReference type="HAMAP-Rule" id="MF_00096"/>
    </source>
</evidence>
<evidence type="ECO:0000256" key="4">
    <source>
        <dbReference type="ARBA" id="ARBA00022840"/>
    </source>
</evidence>
<name>A0A948RY49_UNCEI</name>
<dbReference type="CDD" id="cd03284">
    <property type="entry name" value="ABC_MutS1"/>
    <property type="match status" value="1"/>
</dbReference>
<dbReference type="NCBIfam" id="NF003810">
    <property type="entry name" value="PRK05399.1"/>
    <property type="match status" value="1"/>
</dbReference>
<dbReference type="PROSITE" id="PS00486">
    <property type="entry name" value="DNA_MISMATCH_REPAIR_2"/>
    <property type="match status" value="1"/>
</dbReference>
<dbReference type="Gene3D" id="3.40.1170.10">
    <property type="entry name" value="DNA repair protein MutS, domain I"/>
    <property type="match status" value="1"/>
</dbReference>
<keyword evidence="4 7" id="KW-0067">ATP-binding</keyword>
<dbReference type="InterPro" id="IPR007860">
    <property type="entry name" value="DNA_mmatch_repair_MutS_con_dom"/>
</dbReference>
<evidence type="ECO:0000259" key="11">
    <source>
        <dbReference type="PROSITE" id="PS00486"/>
    </source>
</evidence>
<dbReference type="GO" id="GO:0003684">
    <property type="term" value="F:damaged DNA binding"/>
    <property type="evidence" value="ECO:0007669"/>
    <property type="project" value="UniProtKB-UniRule"/>
</dbReference>
<dbReference type="NCBIfam" id="TIGR01070">
    <property type="entry name" value="mutS1"/>
    <property type="match status" value="1"/>
</dbReference>
<dbReference type="InterPro" id="IPR007861">
    <property type="entry name" value="DNA_mismatch_repair_MutS_clamp"/>
</dbReference>
<feature type="binding site" evidence="7">
    <location>
        <begin position="654"/>
        <end position="661"/>
    </location>
    <ligand>
        <name>ATP</name>
        <dbReference type="ChEBI" id="CHEBI:30616"/>
    </ligand>
</feature>
<dbReference type="InterPro" id="IPR045076">
    <property type="entry name" value="MutS"/>
</dbReference>
<evidence type="ECO:0000256" key="10">
    <source>
        <dbReference type="SAM" id="MobiDB-lite"/>
    </source>
</evidence>
<evidence type="ECO:0000313" key="12">
    <source>
        <dbReference type="EMBL" id="MBU2691227.1"/>
    </source>
</evidence>
<evidence type="ECO:0000256" key="1">
    <source>
        <dbReference type="ARBA" id="ARBA00006271"/>
    </source>
</evidence>
<dbReference type="SUPFAM" id="SSF48334">
    <property type="entry name" value="DNA repair protein MutS, domain III"/>
    <property type="match status" value="1"/>
</dbReference>
<comment type="caution">
    <text evidence="12">The sequence shown here is derived from an EMBL/GenBank/DDBJ whole genome shotgun (WGS) entry which is preliminary data.</text>
</comment>
<dbReference type="Pfam" id="PF05192">
    <property type="entry name" value="MutS_III"/>
    <property type="match status" value="1"/>
</dbReference>
<feature type="compositionally biased region" description="Low complexity" evidence="10">
    <location>
        <begin position="11"/>
        <end position="22"/>
    </location>
</feature>
<dbReference type="HAMAP" id="MF_00096">
    <property type="entry name" value="MutS"/>
    <property type="match status" value="1"/>
</dbReference>
<dbReference type="InterPro" id="IPR000432">
    <property type="entry name" value="DNA_mismatch_repair_MutS_C"/>
</dbReference>
<protein>
    <recommendedName>
        <fullName evidence="7 8">DNA mismatch repair protein MutS</fullName>
    </recommendedName>
</protein>
<gene>
    <name evidence="7 12" type="primary">mutS</name>
    <name evidence="12" type="ORF">KJ970_09880</name>
</gene>
<evidence type="ECO:0000256" key="6">
    <source>
        <dbReference type="ARBA" id="ARBA00023204"/>
    </source>
</evidence>
<dbReference type="InterPro" id="IPR016151">
    <property type="entry name" value="DNA_mismatch_repair_MutS_N"/>
</dbReference>
<dbReference type="PIRSF" id="PIRSF037677">
    <property type="entry name" value="DNA_mis_repair_Msh6"/>
    <property type="match status" value="1"/>
</dbReference>
<dbReference type="GO" id="GO:0005829">
    <property type="term" value="C:cytosol"/>
    <property type="evidence" value="ECO:0007669"/>
    <property type="project" value="TreeGrafter"/>
</dbReference>
<dbReference type="InterPro" id="IPR005748">
    <property type="entry name" value="DNA_mismatch_repair_MutS"/>
</dbReference>
<dbReference type="Pfam" id="PF01624">
    <property type="entry name" value="MutS_I"/>
    <property type="match status" value="1"/>
</dbReference>
<evidence type="ECO:0000256" key="3">
    <source>
        <dbReference type="ARBA" id="ARBA00022763"/>
    </source>
</evidence>
<dbReference type="GO" id="GO:0006298">
    <property type="term" value="P:mismatch repair"/>
    <property type="evidence" value="ECO:0007669"/>
    <property type="project" value="UniProtKB-UniRule"/>
</dbReference>
<dbReference type="FunFam" id="3.40.1170.10:FF:000001">
    <property type="entry name" value="DNA mismatch repair protein MutS"/>
    <property type="match status" value="1"/>
</dbReference>
<dbReference type="AlphaFoldDB" id="A0A948RY49"/>
<dbReference type="InterPro" id="IPR007695">
    <property type="entry name" value="DNA_mismatch_repair_MutS-lik_N"/>
</dbReference>
<dbReference type="InterPro" id="IPR036678">
    <property type="entry name" value="MutS_con_dom_sf"/>
</dbReference>
<dbReference type="Gene3D" id="3.30.420.110">
    <property type="entry name" value="MutS, connector domain"/>
    <property type="match status" value="1"/>
</dbReference>
<evidence type="ECO:0000256" key="9">
    <source>
        <dbReference type="RuleBase" id="RU003756"/>
    </source>
</evidence>
<dbReference type="Pfam" id="PF00488">
    <property type="entry name" value="MutS_V"/>
    <property type="match status" value="1"/>
</dbReference>
<comment type="function">
    <text evidence="7">This protein is involved in the repair of mismatches in DNA. It is possible that it carries out the mismatch recognition step. This protein has a weak ATPase activity.</text>
</comment>
<dbReference type="SMART" id="SM00534">
    <property type="entry name" value="MUTSac"/>
    <property type="match status" value="1"/>
</dbReference>
<dbReference type="PANTHER" id="PTHR11361">
    <property type="entry name" value="DNA MISMATCH REPAIR PROTEIN MUTS FAMILY MEMBER"/>
    <property type="match status" value="1"/>
</dbReference>
<dbReference type="PANTHER" id="PTHR11361:SF34">
    <property type="entry name" value="DNA MISMATCH REPAIR PROTEIN MSH1, MITOCHONDRIAL"/>
    <property type="match status" value="1"/>
</dbReference>
<dbReference type="InterPro" id="IPR027417">
    <property type="entry name" value="P-loop_NTPase"/>
</dbReference>